<dbReference type="PRINTS" id="PR00092">
    <property type="entry name" value="TYROSINASE"/>
</dbReference>
<keyword evidence="4" id="KW-0560">Oxidoreductase</keyword>
<feature type="cross-link" description="2'-(S-cysteinyl)-histidine (Cys-His)" evidence="9">
    <location>
        <begin position="181"/>
        <end position="202"/>
    </location>
</feature>
<feature type="domain" description="Tyrosinase copper-binding" evidence="11">
    <location>
        <begin position="369"/>
        <end position="380"/>
    </location>
</feature>
<evidence type="ECO:0000256" key="2">
    <source>
        <dbReference type="ARBA" id="ARBA00022723"/>
    </source>
</evidence>
<dbReference type="GO" id="GO:0004097">
    <property type="term" value="F:catechol oxidase activity"/>
    <property type="evidence" value="ECO:0007669"/>
    <property type="project" value="InterPro"/>
</dbReference>
<dbReference type="PANTHER" id="PTHR11474:SF97">
    <property type="entry name" value="CATECHOL OXIDASE"/>
    <property type="match status" value="1"/>
</dbReference>
<dbReference type="GO" id="GO:0046148">
    <property type="term" value="P:pigment biosynthetic process"/>
    <property type="evidence" value="ECO:0007669"/>
    <property type="project" value="InterPro"/>
</dbReference>
<feature type="binding site" evidence="7">
    <location>
        <position position="342"/>
    </location>
    <ligand>
        <name>Cu cation</name>
        <dbReference type="ChEBI" id="CHEBI:23378"/>
        <label>B</label>
    </ligand>
</feature>
<dbReference type="InterPro" id="IPR008922">
    <property type="entry name" value="Di-copper_centre_dom_sf"/>
</dbReference>
<dbReference type="PIRSF" id="PIRSF000290">
    <property type="entry name" value="PPO_plant"/>
    <property type="match status" value="1"/>
</dbReference>
<dbReference type="PROSITE" id="PS51318">
    <property type="entry name" value="TAT"/>
    <property type="match status" value="1"/>
</dbReference>
<dbReference type="Proteomes" id="UP001408789">
    <property type="component" value="Unassembled WGS sequence"/>
</dbReference>
<dbReference type="InterPro" id="IPR022739">
    <property type="entry name" value="Polyphenol_oxidase_cen"/>
</dbReference>
<accession>A0AAP0CHD7</accession>
<proteinExistence type="inferred from homology"/>
<name>A0AAP0CHD7_9ASTR</name>
<keyword evidence="6 8" id="KW-1015">Disulfide bond</keyword>
<dbReference type="Pfam" id="PF12143">
    <property type="entry name" value="PPO1_KFDV"/>
    <property type="match status" value="1"/>
</dbReference>
<evidence type="ECO:0000313" key="12">
    <source>
        <dbReference type="EMBL" id="KAK9056869.1"/>
    </source>
</evidence>
<feature type="domain" description="Tyrosinase copper-binding" evidence="10">
    <location>
        <begin position="202"/>
        <end position="219"/>
    </location>
</feature>
<evidence type="ECO:0000259" key="10">
    <source>
        <dbReference type="PROSITE" id="PS00497"/>
    </source>
</evidence>
<dbReference type="Pfam" id="PF12142">
    <property type="entry name" value="PPO1_DWL"/>
    <property type="match status" value="1"/>
</dbReference>
<evidence type="ECO:0000256" key="1">
    <source>
        <dbReference type="ARBA" id="ARBA00009928"/>
    </source>
</evidence>
<organism evidence="12 13">
    <name type="scientific">Deinandra increscens subsp. villosa</name>
    <dbReference type="NCBI Taxonomy" id="3103831"/>
    <lineage>
        <taxon>Eukaryota</taxon>
        <taxon>Viridiplantae</taxon>
        <taxon>Streptophyta</taxon>
        <taxon>Embryophyta</taxon>
        <taxon>Tracheophyta</taxon>
        <taxon>Spermatophyta</taxon>
        <taxon>Magnoliopsida</taxon>
        <taxon>eudicotyledons</taxon>
        <taxon>Gunneridae</taxon>
        <taxon>Pentapetalae</taxon>
        <taxon>asterids</taxon>
        <taxon>campanulids</taxon>
        <taxon>Asterales</taxon>
        <taxon>Asteraceae</taxon>
        <taxon>Asteroideae</taxon>
        <taxon>Heliantheae alliance</taxon>
        <taxon>Madieae</taxon>
        <taxon>Madiinae</taxon>
        <taxon>Deinandra</taxon>
    </lineage>
</organism>
<evidence type="ECO:0000313" key="13">
    <source>
        <dbReference type="Proteomes" id="UP001408789"/>
    </source>
</evidence>
<keyword evidence="5 7" id="KW-0186">Copper</keyword>
<comment type="cofactor">
    <cofactor evidence="7">
        <name>Cu(2+)</name>
        <dbReference type="ChEBI" id="CHEBI:29036"/>
    </cofactor>
    <text evidence="7">Binds 2 copper ions per subunit.</text>
</comment>
<evidence type="ECO:0000259" key="11">
    <source>
        <dbReference type="PROSITE" id="PS00498"/>
    </source>
</evidence>
<evidence type="ECO:0000256" key="4">
    <source>
        <dbReference type="ARBA" id="ARBA00023002"/>
    </source>
</evidence>
<feature type="binding site" evidence="7">
    <location>
        <position position="211"/>
    </location>
    <ligand>
        <name>Cu cation</name>
        <dbReference type="ChEBI" id="CHEBI:23378"/>
        <label>A</label>
    </ligand>
</feature>
<dbReference type="Gene3D" id="1.10.1280.10">
    <property type="entry name" value="Di-copper center containing domain from catechol oxidase"/>
    <property type="match status" value="1"/>
</dbReference>
<dbReference type="Pfam" id="PF00264">
    <property type="entry name" value="Tyrosinase"/>
    <property type="match status" value="1"/>
</dbReference>
<keyword evidence="13" id="KW-1185">Reference proteome</keyword>
<evidence type="ECO:0000256" key="6">
    <source>
        <dbReference type="ARBA" id="ARBA00023157"/>
    </source>
</evidence>
<dbReference type="AlphaFoldDB" id="A0AAP0CHD7"/>
<dbReference type="PROSITE" id="PS00498">
    <property type="entry name" value="TYROSINASE_2"/>
    <property type="match status" value="1"/>
</dbReference>
<comment type="caution">
    <text evidence="12">The sequence shown here is derived from an EMBL/GenBank/DDBJ whole genome shotgun (WGS) entry which is preliminary data.</text>
</comment>
<dbReference type="InterPro" id="IPR050316">
    <property type="entry name" value="Tyrosinase/Hemocyanin"/>
</dbReference>
<feature type="binding site" evidence="7">
    <location>
        <position position="177"/>
    </location>
    <ligand>
        <name>Cu cation</name>
        <dbReference type="ChEBI" id="CHEBI:23378"/>
        <label>A</label>
    </ligand>
</feature>
<dbReference type="InterPro" id="IPR022740">
    <property type="entry name" value="Polyphenol_oxidase_C"/>
</dbReference>
<keyword evidence="2 7" id="KW-0479">Metal-binding</keyword>
<feature type="binding site" evidence="7">
    <location>
        <position position="202"/>
    </location>
    <ligand>
        <name>Cu cation</name>
        <dbReference type="ChEBI" id="CHEBI:23378"/>
        <label>A</label>
    </ligand>
</feature>
<dbReference type="EMBL" id="JBCNJP010000024">
    <property type="protein sequence ID" value="KAK9056869.1"/>
    <property type="molecule type" value="Genomic_DNA"/>
</dbReference>
<evidence type="ECO:0000256" key="9">
    <source>
        <dbReference type="PIRSR" id="PIRSR000290-3"/>
    </source>
</evidence>
<comment type="similarity">
    <text evidence="1">Belongs to the tyrosinase family.</text>
</comment>
<dbReference type="InterPro" id="IPR006311">
    <property type="entry name" value="TAT_signal"/>
</dbReference>
<evidence type="ECO:0000256" key="8">
    <source>
        <dbReference type="PIRSR" id="PIRSR000290-2"/>
    </source>
</evidence>
<protein>
    <recommendedName>
        <fullName evidence="10 11">Tyrosinase copper-binding domain-containing protein</fullName>
    </recommendedName>
</protein>
<sequence>MSSSLLPLNSSFITTHRPIKARTNQTQGFRVSCNAAPDAHNDNKLILPESQKLILPNVDRRNLLVGLGGLCTAASLTSLPAAMADPITAPDITSICKDASAGIRNKEDAIRTLKCCPPSLGKTIKPFVFPKERTVRMRWPAHNGTKEQVEKYRAAIQAMRDLPDDHPHSFVSQAKIHCAYCNGGYNQVDSGSGFPDVDIQIHNSWLFFPFHRWYLYFYERILGKLINDPTFALPFWKWDEPAGMPIPEMFVPATIDGKPNPLYDVYRNPNHIQERIVDLDYDGQDKDIPDKTQIDCNLSTVYRDLVRNGADTLSFFGGVYVAGDSPVGNSDPSVGSVESGSHTAVHRWVGDTTQPNGEDMGNFYSAGYDPVFYIHHANVDRMWKLWKELGIPGHVEPTEPDWLNASFVFYDENEDLVRVYNKDSVNLNKLKFNYMENSKEVFPWRKSRPARRSKSSQVQSTEVVKTVDQTKFPVRLNKILKVRVKRPAVKRTEAEKETANEVLLIKKIKYDSGNYVKFDVFVNDILKPDQPPTSPCDPEYAGGFAQIPHGNMKSMFMTSSARFGLTELFEDTNTDGEEYATVTLVPRTGCDDLTIGDIKIELVPIPKA</sequence>
<gene>
    <name evidence="12" type="ORF">SSX86_024233</name>
</gene>
<keyword evidence="3" id="KW-0883">Thioether bond</keyword>
<dbReference type="PROSITE" id="PS00497">
    <property type="entry name" value="TYROSINASE_1"/>
    <property type="match status" value="1"/>
</dbReference>
<feature type="binding site" evidence="7">
    <location>
        <position position="376"/>
    </location>
    <ligand>
        <name>Cu cation</name>
        <dbReference type="ChEBI" id="CHEBI:23378"/>
        <label>B</label>
    </ligand>
</feature>
<feature type="binding site" evidence="7">
    <location>
        <position position="346"/>
    </location>
    <ligand>
        <name>Cu cation</name>
        <dbReference type="ChEBI" id="CHEBI:23378"/>
        <label>B</label>
    </ligand>
</feature>
<evidence type="ECO:0000256" key="3">
    <source>
        <dbReference type="ARBA" id="ARBA00022784"/>
    </source>
</evidence>
<dbReference type="GO" id="GO:0046872">
    <property type="term" value="F:metal ion binding"/>
    <property type="evidence" value="ECO:0007669"/>
    <property type="project" value="UniProtKB-KW"/>
</dbReference>
<evidence type="ECO:0000256" key="5">
    <source>
        <dbReference type="ARBA" id="ARBA00023008"/>
    </source>
</evidence>
<dbReference type="InterPro" id="IPR002227">
    <property type="entry name" value="Tyrosinase_Cu-bd"/>
</dbReference>
<feature type="disulfide bond" evidence="8">
    <location>
        <begin position="115"/>
        <end position="178"/>
    </location>
</feature>
<reference evidence="12 13" key="1">
    <citation type="submission" date="2024-04" db="EMBL/GenBank/DDBJ databases">
        <title>The reference genome of an endangered Asteraceae, Deinandra increscens subsp. villosa, native to the Central Coast of California.</title>
        <authorList>
            <person name="Guilliams M."/>
            <person name="Hasenstab-Lehman K."/>
            <person name="Meyer R."/>
            <person name="Mcevoy S."/>
        </authorList>
    </citation>
    <scope>NUCLEOTIDE SEQUENCE [LARGE SCALE GENOMIC DNA]</scope>
    <source>
        <tissue evidence="12">Leaf</tissue>
    </source>
</reference>
<dbReference type="PANTHER" id="PTHR11474">
    <property type="entry name" value="TYROSINASE FAMILY MEMBER"/>
    <property type="match status" value="1"/>
</dbReference>
<feature type="disulfide bond" evidence="8">
    <location>
        <begin position="96"/>
        <end position="116"/>
    </location>
</feature>
<evidence type="ECO:0000256" key="7">
    <source>
        <dbReference type="PIRSR" id="PIRSR000290-1"/>
    </source>
</evidence>
<dbReference type="SUPFAM" id="SSF48056">
    <property type="entry name" value="Di-copper centre-containing domain"/>
    <property type="match status" value="1"/>
</dbReference>
<dbReference type="InterPro" id="IPR016213">
    <property type="entry name" value="Polyphenol_oxidase"/>
</dbReference>